<evidence type="ECO:0000256" key="1">
    <source>
        <dbReference type="ARBA" id="ARBA00023015"/>
    </source>
</evidence>
<keyword evidence="2" id="KW-0238">DNA-binding</keyword>
<dbReference type="SMART" id="SM00354">
    <property type="entry name" value="HTH_LACI"/>
    <property type="match status" value="1"/>
</dbReference>
<dbReference type="SUPFAM" id="SSF53822">
    <property type="entry name" value="Periplasmic binding protein-like I"/>
    <property type="match status" value="1"/>
</dbReference>
<dbReference type="SUPFAM" id="SSF47413">
    <property type="entry name" value="lambda repressor-like DNA-binding domains"/>
    <property type="match status" value="1"/>
</dbReference>
<dbReference type="PROSITE" id="PS50932">
    <property type="entry name" value="HTH_LACI_2"/>
    <property type="match status" value="1"/>
</dbReference>
<sequence>MNAVKPKGRVTRTDVARLANVSEASVSYVLNGTPNKVSEKTAARIRRAAEILDYRPSAFARALKIGSSQTFGVIVPDFSNPYFASLSDEIESAASEHDYSIIFATSHSDAATERICIEKLKNRNVDVIFTSSALSNEELASLDQQHCRLVFLDHPTATPDVKCVSTDFAKSIGMMTSHLFSHGHTNIALLYGGNNYTDPRIQGWHQAHQQAGLPVGPVVRSHFTREGGYRATLEMLDSSNRPTALFAASDLEALGALRALHERHVRIPEDMALVSFDGSIDTLYSYPQLTTMQQDTHNIARYAVQAALHPDSSPDVTLVEPTLTARQSCGCVSI</sequence>
<dbReference type="InterPro" id="IPR010982">
    <property type="entry name" value="Lambda_DNA-bd_dom_sf"/>
</dbReference>
<dbReference type="Pfam" id="PF13377">
    <property type="entry name" value="Peripla_BP_3"/>
    <property type="match status" value="1"/>
</dbReference>
<dbReference type="PANTHER" id="PTHR30146:SF109">
    <property type="entry name" value="HTH-TYPE TRANSCRIPTIONAL REGULATOR GALS"/>
    <property type="match status" value="1"/>
</dbReference>
<evidence type="ECO:0000313" key="5">
    <source>
        <dbReference type="EMBL" id="VYT20641.1"/>
    </source>
</evidence>
<evidence type="ECO:0000256" key="2">
    <source>
        <dbReference type="ARBA" id="ARBA00023125"/>
    </source>
</evidence>
<dbReference type="InterPro" id="IPR046335">
    <property type="entry name" value="LacI/GalR-like_sensor"/>
</dbReference>
<dbReference type="GO" id="GO:0003700">
    <property type="term" value="F:DNA-binding transcription factor activity"/>
    <property type="evidence" value="ECO:0007669"/>
    <property type="project" value="TreeGrafter"/>
</dbReference>
<dbReference type="CDD" id="cd01392">
    <property type="entry name" value="HTH_LacI"/>
    <property type="match status" value="1"/>
</dbReference>
<organism evidence="5">
    <name type="scientific">Bifidobacterium breve</name>
    <dbReference type="NCBI Taxonomy" id="1685"/>
    <lineage>
        <taxon>Bacteria</taxon>
        <taxon>Bacillati</taxon>
        <taxon>Actinomycetota</taxon>
        <taxon>Actinomycetes</taxon>
        <taxon>Bifidobacteriales</taxon>
        <taxon>Bifidobacteriaceae</taxon>
        <taxon>Bifidobacterium</taxon>
    </lineage>
</organism>
<dbReference type="GO" id="GO:0000976">
    <property type="term" value="F:transcription cis-regulatory region binding"/>
    <property type="evidence" value="ECO:0007669"/>
    <property type="project" value="TreeGrafter"/>
</dbReference>
<feature type="domain" description="HTH lacI-type" evidence="4">
    <location>
        <begin position="10"/>
        <end position="65"/>
    </location>
</feature>
<keyword evidence="1" id="KW-0805">Transcription regulation</keyword>
<dbReference type="EMBL" id="CACRSN010000011">
    <property type="protein sequence ID" value="VYT20641.1"/>
    <property type="molecule type" value="Genomic_DNA"/>
</dbReference>
<dbReference type="CDD" id="cd06267">
    <property type="entry name" value="PBP1_LacI_sugar_binding-like"/>
    <property type="match status" value="1"/>
</dbReference>
<dbReference type="Gene3D" id="1.10.260.40">
    <property type="entry name" value="lambda repressor-like DNA-binding domains"/>
    <property type="match status" value="1"/>
</dbReference>
<evidence type="ECO:0000256" key="3">
    <source>
        <dbReference type="ARBA" id="ARBA00023163"/>
    </source>
</evidence>
<accession>A0A6N2UWX1</accession>
<dbReference type="Gene3D" id="3.40.50.2300">
    <property type="match status" value="2"/>
</dbReference>
<dbReference type="RefSeq" id="WP_258900717.1">
    <property type="nucleotide sequence ID" value="NZ_CACRSN010000011.1"/>
</dbReference>
<gene>
    <name evidence="5" type="primary">ccpA_7</name>
    <name evidence="5" type="ORF">BBLFYP81_02070</name>
</gene>
<dbReference type="Pfam" id="PF00356">
    <property type="entry name" value="LacI"/>
    <property type="match status" value="1"/>
</dbReference>
<keyword evidence="3" id="KW-0804">Transcription</keyword>
<proteinExistence type="predicted"/>
<reference evidence="5" key="1">
    <citation type="submission" date="2019-11" db="EMBL/GenBank/DDBJ databases">
        <authorList>
            <person name="Feng L."/>
        </authorList>
    </citation>
    <scope>NUCLEOTIDE SEQUENCE</scope>
    <source>
        <strain evidence="5">BbreveLFYP81</strain>
    </source>
</reference>
<dbReference type="InterPro" id="IPR028082">
    <property type="entry name" value="Peripla_BP_I"/>
</dbReference>
<name>A0A6N2UWX1_BIFBR</name>
<protein>
    <submittedName>
        <fullName evidence="5">Catabolite control protein A</fullName>
    </submittedName>
</protein>
<dbReference type="PANTHER" id="PTHR30146">
    <property type="entry name" value="LACI-RELATED TRANSCRIPTIONAL REPRESSOR"/>
    <property type="match status" value="1"/>
</dbReference>
<dbReference type="InterPro" id="IPR000843">
    <property type="entry name" value="HTH_LacI"/>
</dbReference>
<evidence type="ECO:0000259" key="4">
    <source>
        <dbReference type="PROSITE" id="PS50932"/>
    </source>
</evidence>
<dbReference type="AlphaFoldDB" id="A0A6N2UWX1"/>